<dbReference type="PIRSF" id="PIRSF005790">
    <property type="entry name" value="NifW"/>
    <property type="match status" value="1"/>
</dbReference>
<sequence>MLDADEIESLEDFDDALQELESAEDFLVFFKIEYDPRVVQVNRLHILQRFHNYLAAQPMPETLDARFEHYQQLLGQAYLSFVNSSAQQEKVLKIFKRGQPGSGFVSLGAIGGVK</sequence>
<comment type="subunit">
    <text evidence="3 6">Homotrimer; associates with NifD.</text>
</comment>
<gene>
    <name evidence="6" type="primary">nifW</name>
    <name evidence="7" type="ORF">SAMN02745752_00203</name>
</gene>
<dbReference type="GO" id="GO:0009399">
    <property type="term" value="P:nitrogen fixation"/>
    <property type="evidence" value="ECO:0007669"/>
    <property type="project" value="UniProtKB-UniRule"/>
</dbReference>
<protein>
    <recommendedName>
        <fullName evidence="4 6">Nitrogenase-stabilizing/protective protein NifW</fullName>
    </recommendedName>
</protein>
<dbReference type="InterPro" id="IPR004893">
    <property type="entry name" value="NifW"/>
</dbReference>
<evidence type="ECO:0000256" key="6">
    <source>
        <dbReference type="HAMAP-Rule" id="MF_00529"/>
    </source>
</evidence>
<proteinExistence type="inferred from homology"/>
<dbReference type="Pfam" id="PF03206">
    <property type="entry name" value="NifW"/>
    <property type="match status" value="1"/>
</dbReference>
<evidence type="ECO:0000313" key="8">
    <source>
        <dbReference type="Proteomes" id="UP000182350"/>
    </source>
</evidence>
<keyword evidence="5 6" id="KW-0535">Nitrogen fixation</keyword>
<dbReference type="Proteomes" id="UP000182350">
    <property type="component" value="Unassembled WGS sequence"/>
</dbReference>
<dbReference type="STRING" id="1122209.SAMN02745752_00203"/>
<evidence type="ECO:0000256" key="5">
    <source>
        <dbReference type="ARBA" id="ARBA00023231"/>
    </source>
</evidence>
<evidence type="ECO:0000256" key="3">
    <source>
        <dbReference type="ARBA" id="ARBA00011284"/>
    </source>
</evidence>
<organism evidence="7 8">
    <name type="scientific">Marinospirillum alkaliphilum DSM 21637</name>
    <dbReference type="NCBI Taxonomy" id="1122209"/>
    <lineage>
        <taxon>Bacteria</taxon>
        <taxon>Pseudomonadati</taxon>
        <taxon>Pseudomonadota</taxon>
        <taxon>Gammaproteobacteria</taxon>
        <taxon>Oceanospirillales</taxon>
        <taxon>Oceanospirillaceae</taxon>
        <taxon>Marinospirillum</taxon>
    </lineage>
</organism>
<dbReference type="EMBL" id="FPJW01000001">
    <property type="protein sequence ID" value="SFX01116.1"/>
    <property type="molecule type" value="Genomic_DNA"/>
</dbReference>
<name>A0A1K1TL73_9GAMM</name>
<comment type="function">
    <text evidence="1 6">May protect the nitrogenase Fe-Mo protein from oxidative damage.</text>
</comment>
<evidence type="ECO:0000256" key="4">
    <source>
        <dbReference type="ARBA" id="ARBA00016274"/>
    </source>
</evidence>
<evidence type="ECO:0000256" key="1">
    <source>
        <dbReference type="ARBA" id="ARBA00002247"/>
    </source>
</evidence>
<dbReference type="RefSeq" id="WP_072324456.1">
    <property type="nucleotide sequence ID" value="NZ_FPJW01000001.1"/>
</dbReference>
<evidence type="ECO:0000256" key="2">
    <source>
        <dbReference type="ARBA" id="ARBA00008351"/>
    </source>
</evidence>
<dbReference type="OrthoDB" id="9811868at2"/>
<reference evidence="7 8" key="1">
    <citation type="submission" date="2016-11" db="EMBL/GenBank/DDBJ databases">
        <authorList>
            <person name="Jaros S."/>
            <person name="Januszkiewicz K."/>
            <person name="Wedrychowicz H."/>
        </authorList>
    </citation>
    <scope>NUCLEOTIDE SEQUENCE [LARGE SCALE GENOMIC DNA]</scope>
    <source>
        <strain evidence="7 8">DSM 21637</strain>
    </source>
</reference>
<comment type="similarity">
    <text evidence="2 6">Belongs to the NifW family.</text>
</comment>
<accession>A0A1K1TL73</accession>
<evidence type="ECO:0000313" key="7">
    <source>
        <dbReference type="EMBL" id="SFX01116.1"/>
    </source>
</evidence>
<keyword evidence="8" id="KW-1185">Reference proteome</keyword>
<dbReference type="AlphaFoldDB" id="A0A1K1TL73"/>
<dbReference type="HAMAP" id="MF_00529">
    <property type="entry name" value="NifW"/>
    <property type="match status" value="1"/>
</dbReference>